<dbReference type="Gene3D" id="2.60.130.10">
    <property type="entry name" value="Aromatic compound dioxygenase"/>
    <property type="match status" value="1"/>
</dbReference>
<accession>A0ABV8A536</accession>
<comment type="caution">
    <text evidence="4">The sequence shown here is derived from an EMBL/GenBank/DDBJ whole genome shotgun (WGS) entry which is preliminary data.</text>
</comment>
<dbReference type="InterPro" id="IPR015889">
    <property type="entry name" value="Intradiol_dOase_core"/>
</dbReference>
<gene>
    <name evidence="4" type="ORF">ACFOPQ_06970</name>
</gene>
<sequence>MNEPDSKILLVTPEQPGDHDHADDDFTHLGLAADTNMMSRTVMDRRRLLSLGAIGVGTLLGATASASILGGGGRPPMPPGGMPPGGPGGPGGGPGGQGDADTIKSADGQCSTLPTETQGPYPADGSSASGQTKNILENSGIVRSDVKRSTGTGHTTAGVPLTLTLQLVNVNGNCAPLAGHVIYIWHCTAAGEYSLYSQGITAEDYLRGVQVTDANGKVTFKTIYPGCYAGRWPHIHFEIYPSLAAAVKGNVDRNVTLVSQIAMPEKESRAVYADKRYTGSTRNLNAITLATDNVFGDGAKAQTPTISGNATSGYSCNITVGIQG</sequence>
<feature type="compositionally biased region" description="Polar residues" evidence="1">
    <location>
        <begin position="108"/>
        <end position="118"/>
    </location>
</feature>
<dbReference type="EMBL" id="JBHRZF010000078">
    <property type="protein sequence ID" value="MFC3860505.1"/>
    <property type="molecule type" value="Genomic_DNA"/>
</dbReference>
<keyword evidence="2" id="KW-0812">Transmembrane</keyword>
<evidence type="ECO:0000259" key="3">
    <source>
        <dbReference type="Pfam" id="PF00775"/>
    </source>
</evidence>
<keyword evidence="2" id="KW-0472">Membrane</keyword>
<dbReference type="SUPFAM" id="SSF49482">
    <property type="entry name" value="Aromatic compound dioxygenase"/>
    <property type="match status" value="1"/>
</dbReference>
<dbReference type="RefSeq" id="WP_380076651.1">
    <property type="nucleotide sequence ID" value="NZ_JBHRZF010000078.1"/>
</dbReference>
<dbReference type="Proteomes" id="UP001595748">
    <property type="component" value="Unassembled WGS sequence"/>
</dbReference>
<feature type="region of interest" description="Disordered" evidence="1">
    <location>
        <begin position="67"/>
        <end position="155"/>
    </location>
</feature>
<evidence type="ECO:0000256" key="1">
    <source>
        <dbReference type="SAM" id="MobiDB-lite"/>
    </source>
</evidence>
<keyword evidence="2" id="KW-1133">Transmembrane helix</keyword>
<feature type="compositionally biased region" description="Pro residues" evidence="1">
    <location>
        <begin position="75"/>
        <end position="87"/>
    </location>
</feature>
<dbReference type="Pfam" id="PF00775">
    <property type="entry name" value="Dioxygenase_C"/>
    <property type="match status" value="1"/>
</dbReference>
<evidence type="ECO:0000313" key="4">
    <source>
        <dbReference type="EMBL" id="MFC3860505.1"/>
    </source>
</evidence>
<dbReference type="PANTHER" id="PTHR34315">
    <property type="match status" value="1"/>
</dbReference>
<keyword evidence="5" id="KW-1185">Reference proteome</keyword>
<dbReference type="InterPro" id="IPR000627">
    <property type="entry name" value="Intradiol_dOase_C"/>
</dbReference>
<feature type="transmembrane region" description="Helical" evidence="2">
    <location>
        <begin position="48"/>
        <end position="69"/>
    </location>
</feature>
<keyword evidence="4" id="KW-0223">Dioxygenase</keyword>
<name>A0ABV8A536_9DEIO</name>
<dbReference type="PANTHER" id="PTHR34315:SF1">
    <property type="entry name" value="INTRADIOL RING-CLEAVAGE DIOXYGENASES DOMAIN-CONTAINING PROTEIN-RELATED"/>
    <property type="match status" value="1"/>
</dbReference>
<proteinExistence type="predicted"/>
<keyword evidence="4" id="KW-0560">Oxidoreductase</keyword>
<evidence type="ECO:0000256" key="2">
    <source>
        <dbReference type="SAM" id="Phobius"/>
    </source>
</evidence>
<dbReference type="GO" id="GO:0051213">
    <property type="term" value="F:dioxygenase activity"/>
    <property type="evidence" value="ECO:0007669"/>
    <property type="project" value="UniProtKB-KW"/>
</dbReference>
<protein>
    <submittedName>
        <fullName evidence="4">Intradiol ring-cleavage dioxygenase</fullName>
    </submittedName>
</protein>
<reference evidence="5" key="1">
    <citation type="journal article" date="2019" name="Int. J. Syst. Evol. Microbiol.">
        <title>The Global Catalogue of Microorganisms (GCM) 10K type strain sequencing project: providing services to taxonomists for standard genome sequencing and annotation.</title>
        <authorList>
            <consortium name="The Broad Institute Genomics Platform"/>
            <consortium name="The Broad Institute Genome Sequencing Center for Infectious Disease"/>
            <person name="Wu L."/>
            <person name="Ma J."/>
        </authorList>
    </citation>
    <scope>NUCLEOTIDE SEQUENCE [LARGE SCALE GENOMIC DNA]</scope>
    <source>
        <strain evidence="5">CCTCC AB 2013263</strain>
    </source>
</reference>
<feature type="compositionally biased region" description="Gly residues" evidence="1">
    <location>
        <begin position="88"/>
        <end position="98"/>
    </location>
</feature>
<feature type="compositionally biased region" description="Polar residues" evidence="1">
    <location>
        <begin position="126"/>
        <end position="137"/>
    </location>
</feature>
<organism evidence="4 5">
    <name type="scientific">Deinococcus antarcticus</name>
    <dbReference type="NCBI Taxonomy" id="1298767"/>
    <lineage>
        <taxon>Bacteria</taxon>
        <taxon>Thermotogati</taxon>
        <taxon>Deinococcota</taxon>
        <taxon>Deinococci</taxon>
        <taxon>Deinococcales</taxon>
        <taxon>Deinococcaceae</taxon>
        <taxon>Deinococcus</taxon>
    </lineage>
</organism>
<evidence type="ECO:0000313" key="5">
    <source>
        <dbReference type="Proteomes" id="UP001595748"/>
    </source>
</evidence>
<feature type="domain" description="Intradiol ring-cleavage dioxygenases" evidence="3">
    <location>
        <begin position="153"/>
        <end position="230"/>
    </location>
</feature>